<comment type="cofactor">
    <cofactor evidence="1 6">
        <name>Zn(2+)</name>
        <dbReference type="ChEBI" id="CHEBI:29105"/>
    </cofactor>
</comment>
<evidence type="ECO:0000256" key="1">
    <source>
        <dbReference type="ARBA" id="ARBA00001947"/>
    </source>
</evidence>
<dbReference type="Pfam" id="PF08240">
    <property type="entry name" value="ADH_N"/>
    <property type="match status" value="1"/>
</dbReference>
<dbReference type="BRENDA" id="1.1.1.1">
    <property type="organism ID" value="17735"/>
</dbReference>
<dbReference type="GO" id="GO:0008270">
    <property type="term" value="F:zinc ion binding"/>
    <property type="evidence" value="ECO:0007669"/>
    <property type="project" value="InterPro"/>
</dbReference>
<keyword evidence="3 6" id="KW-0479">Metal-binding</keyword>
<dbReference type="GO" id="GO:0016616">
    <property type="term" value="F:oxidoreductase activity, acting on the CH-OH group of donors, NAD or NADP as acceptor"/>
    <property type="evidence" value="ECO:0007669"/>
    <property type="project" value="UniProtKB-ARBA"/>
</dbReference>
<dbReference type="InterPro" id="IPR020843">
    <property type="entry name" value="ER"/>
</dbReference>
<evidence type="ECO:0000256" key="3">
    <source>
        <dbReference type="ARBA" id="ARBA00022723"/>
    </source>
</evidence>
<comment type="similarity">
    <text evidence="2 6">Belongs to the zinc-containing alcohol dehydrogenase family.</text>
</comment>
<gene>
    <name evidence="8" type="ordered locus">GLX_12240</name>
</gene>
<evidence type="ECO:0000313" key="9">
    <source>
        <dbReference type="Proteomes" id="UP000009044"/>
    </source>
</evidence>
<dbReference type="Gene3D" id="3.40.50.720">
    <property type="entry name" value="NAD(P)-binding Rossmann-like Domain"/>
    <property type="match status" value="1"/>
</dbReference>
<evidence type="ECO:0000313" key="8">
    <source>
        <dbReference type="EMBL" id="BAK83636.1"/>
    </source>
</evidence>
<dbReference type="STRING" id="634177.GLX_12240"/>
<dbReference type="InterPro" id="IPR013154">
    <property type="entry name" value="ADH-like_N"/>
</dbReference>
<name>G2I689_KOMMN</name>
<dbReference type="SMART" id="SM00829">
    <property type="entry name" value="PKS_ER"/>
    <property type="match status" value="1"/>
</dbReference>
<protein>
    <submittedName>
        <fullName evidence="8">Alcohol dehydrogenase zinc-dependent</fullName>
    </submittedName>
</protein>
<accession>G2I689</accession>
<organism evidence="8 9">
    <name type="scientific">Komagataeibacter medellinensis (strain NBRC 3288 / BCRC 11682 / LMG 1693 / Kondo 51)</name>
    <name type="common">Gluconacetobacter medellinensis</name>
    <dbReference type="NCBI Taxonomy" id="634177"/>
    <lineage>
        <taxon>Bacteria</taxon>
        <taxon>Pseudomonadati</taxon>
        <taxon>Pseudomonadota</taxon>
        <taxon>Alphaproteobacteria</taxon>
        <taxon>Acetobacterales</taxon>
        <taxon>Acetobacteraceae</taxon>
        <taxon>Komagataeibacter</taxon>
    </lineage>
</organism>
<dbReference type="PATRIC" id="fig|634177.7.peg.1415"/>
<keyword evidence="4 6" id="KW-0862">Zinc</keyword>
<dbReference type="Proteomes" id="UP000009044">
    <property type="component" value="Chromosome"/>
</dbReference>
<dbReference type="SUPFAM" id="SSF50129">
    <property type="entry name" value="GroES-like"/>
    <property type="match status" value="1"/>
</dbReference>
<dbReference type="KEGG" id="gxy:GLX_12240"/>
<reference evidence="9" key="1">
    <citation type="journal article" date="2011" name="J. Bacteriol.">
        <title>Complete genome sequence of NBRC 3288, a unique cellulose-nonproducing strain of Gluconacetobacter xylinus isolated from vinegar.</title>
        <authorList>
            <person name="Ogino H."/>
            <person name="Azuma Y."/>
            <person name="Hosoyama A."/>
            <person name="Nakazawa H."/>
            <person name="Matsutani M."/>
            <person name="Hasegawa A."/>
            <person name="Otsuyama K."/>
            <person name="Matsushita K."/>
            <person name="Fujita N."/>
            <person name="Shirai M."/>
        </authorList>
    </citation>
    <scope>NUCLEOTIDE SEQUENCE [LARGE SCALE GENOMIC DNA]</scope>
    <source>
        <strain evidence="9">NBRC 3288 / BCRC 11682 / LMG 1693</strain>
    </source>
</reference>
<dbReference type="HOGENOM" id="CLU_026673_11_5_5"/>
<dbReference type="SUPFAM" id="SSF51735">
    <property type="entry name" value="NAD(P)-binding Rossmann-fold domains"/>
    <property type="match status" value="1"/>
</dbReference>
<evidence type="ECO:0000256" key="4">
    <source>
        <dbReference type="ARBA" id="ARBA00022833"/>
    </source>
</evidence>
<dbReference type="InterPro" id="IPR036291">
    <property type="entry name" value="NAD(P)-bd_dom_sf"/>
</dbReference>
<evidence type="ECO:0000256" key="2">
    <source>
        <dbReference type="ARBA" id="ARBA00008072"/>
    </source>
</evidence>
<evidence type="ECO:0000256" key="5">
    <source>
        <dbReference type="ARBA" id="ARBA00023002"/>
    </source>
</evidence>
<evidence type="ECO:0000256" key="6">
    <source>
        <dbReference type="RuleBase" id="RU361277"/>
    </source>
</evidence>
<feature type="domain" description="Enoyl reductase (ER)" evidence="7">
    <location>
        <begin position="55"/>
        <end position="383"/>
    </location>
</feature>
<sequence>MHRVWLSCRLKKTEKRPAIPTKRRPCYRRGSILNVYTEASHDNIGSCLTEALVIHAPHDLRLDPTPLSQPGPDEVRVNMAWGGICGSDLHYFAHGGVGASVLHAPMVLGHEVSGTIEVLGRDVKSFSVGEAVAIHPARPCGHCPECMREQRNLCRNMHFLGSAARDPHTDGGFRRAMTVKAAQLHSLPPGLTLRRACLAEPLSVALHAIARAGDVRGRSVMVQGAGPIGLLIVAGLVHHGAKRIVATDLEDFPLQCATRLGASRCYNTRHTVVEEEFDILFEATGVPAALPAAIARTRRGGILVQVGMFPPGDIPVPIAQIINRELDFRGTFRFDTEFDAALALLAARPEIADILVTQQFPLSEFAAAFALAPDRRQAAKILLSLSR</sequence>
<evidence type="ECO:0000259" key="7">
    <source>
        <dbReference type="SMART" id="SM00829"/>
    </source>
</evidence>
<keyword evidence="5" id="KW-0560">Oxidoreductase</keyword>
<dbReference type="PANTHER" id="PTHR43161">
    <property type="entry name" value="SORBITOL DEHYDROGENASE"/>
    <property type="match status" value="1"/>
</dbReference>
<dbReference type="AlphaFoldDB" id="G2I689"/>
<dbReference type="InterPro" id="IPR002328">
    <property type="entry name" value="ADH_Zn_CS"/>
</dbReference>
<dbReference type="PROSITE" id="PS00059">
    <property type="entry name" value="ADH_ZINC"/>
    <property type="match status" value="1"/>
</dbReference>
<dbReference type="EMBL" id="AP012159">
    <property type="protein sequence ID" value="BAK83636.1"/>
    <property type="molecule type" value="Genomic_DNA"/>
</dbReference>
<dbReference type="PANTHER" id="PTHR43161:SF9">
    <property type="entry name" value="SORBITOL DEHYDROGENASE"/>
    <property type="match status" value="1"/>
</dbReference>
<proteinExistence type="inferred from homology"/>
<dbReference type="Pfam" id="PF00107">
    <property type="entry name" value="ADH_zinc_N"/>
    <property type="match status" value="1"/>
</dbReference>
<dbReference type="InterPro" id="IPR011032">
    <property type="entry name" value="GroES-like_sf"/>
</dbReference>
<dbReference type="eggNOG" id="COG1063">
    <property type="taxonomic scope" value="Bacteria"/>
</dbReference>
<dbReference type="InterPro" id="IPR013149">
    <property type="entry name" value="ADH-like_C"/>
</dbReference>
<dbReference type="Gene3D" id="3.90.180.10">
    <property type="entry name" value="Medium-chain alcohol dehydrogenases, catalytic domain"/>
    <property type="match status" value="1"/>
</dbReference>
<dbReference type="CDD" id="cd08232">
    <property type="entry name" value="idonate-5-DH"/>
    <property type="match status" value="1"/>
</dbReference>